<sequence length="137" mass="15179">MNMVRLKSLKLFIQALILGVCFANAGVFAQTLPLSPNLIGFNSNEGEKLLIGSKSREDFFPLSMQFVTQINQAYCGVASMIMVLNGLGVTAPEVSQYKPYNVFTQENFFSNEKTREAMNTTDSDSGKKRGFVFVSKN</sequence>
<protein>
    <recommendedName>
        <fullName evidence="1">glutathione gamma-glutamylcysteinyltransferase</fullName>
        <ecNumber evidence="1">2.3.2.15</ecNumber>
    </recommendedName>
</protein>
<dbReference type="InterPro" id="IPR040409">
    <property type="entry name" value="PCS-like"/>
</dbReference>
<evidence type="ECO:0000313" key="7">
    <source>
        <dbReference type="Proteomes" id="UP000729701"/>
    </source>
</evidence>
<dbReference type="PROSITE" id="PS51443">
    <property type="entry name" value="PCS"/>
    <property type="match status" value="1"/>
</dbReference>
<evidence type="ECO:0000313" key="6">
    <source>
        <dbReference type="EMBL" id="MBW4670549.1"/>
    </source>
</evidence>
<accession>A0A951QQC4</accession>
<dbReference type="SUPFAM" id="SSF54001">
    <property type="entry name" value="Cysteine proteinases"/>
    <property type="match status" value="1"/>
</dbReference>
<name>A0A951QQC4_9CYAN</name>
<evidence type="ECO:0000256" key="1">
    <source>
        <dbReference type="ARBA" id="ARBA00012468"/>
    </source>
</evidence>
<evidence type="ECO:0000256" key="3">
    <source>
        <dbReference type="ARBA" id="ARBA00022679"/>
    </source>
</evidence>
<dbReference type="InterPro" id="IPR038765">
    <property type="entry name" value="Papain-like_cys_pep_sf"/>
</dbReference>
<dbReference type="InterPro" id="IPR038156">
    <property type="entry name" value="PCS_N_sf"/>
</dbReference>
<dbReference type="PANTHER" id="PTHR33447">
    <property type="entry name" value="GLUTATHIONE GAMMA-GLUTAMYLCYSTEINYLTRANSFERASE"/>
    <property type="match status" value="1"/>
</dbReference>
<dbReference type="GO" id="GO:0046938">
    <property type="term" value="P:phytochelatin biosynthetic process"/>
    <property type="evidence" value="ECO:0007669"/>
    <property type="project" value="InterPro"/>
</dbReference>
<keyword evidence="2" id="KW-0104">Cadmium</keyword>
<comment type="caution">
    <text evidence="6">The sequence shown here is derived from an EMBL/GenBank/DDBJ whole genome shotgun (WGS) entry which is preliminary data.</text>
</comment>
<evidence type="ECO:0000256" key="2">
    <source>
        <dbReference type="ARBA" id="ARBA00022539"/>
    </source>
</evidence>
<dbReference type="AlphaFoldDB" id="A0A951QQC4"/>
<dbReference type="Pfam" id="PF05023">
    <property type="entry name" value="Phytochelatin"/>
    <property type="match status" value="1"/>
</dbReference>
<reference evidence="6" key="2">
    <citation type="journal article" date="2022" name="Microbiol. Resour. Announc.">
        <title>Metagenome Sequencing to Explore Phylogenomics of Terrestrial Cyanobacteria.</title>
        <authorList>
            <person name="Ward R.D."/>
            <person name="Stajich J.E."/>
            <person name="Johansen J.R."/>
            <person name="Huntemann M."/>
            <person name="Clum A."/>
            <person name="Foster B."/>
            <person name="Foster B."/>
            <person name="Roux S."/>
            <person name="Palaniappan K."/>
            <person name="Varghese N."/>
            <person name="Mukherjee S."/>
            <person name="Reddy T.B.K."/>
            <person name="Daum C."/>
            <person name="Copeland A."/>
            <person name="Chen I.A."/>
            <person name="Ivanova N.N."/>
            <person name="Kyrpides N.C."/>
            <person name="Shapiro N."/>
            <person name="Eloe-Fadrosh E.A."/>
            <person name="Pietrasiak N."/>
        </authorList>
    </citation>
    <scope>NUCLEOTIDE SEQUENCE</scope>
    <source>
        <strain evidence="6">GSE-NOS-MK-12-04C</strain>
    </source>
</reference>
<proteinExistence type="predicted"/>
<dbReference type="Gene3D" id="3.90.70.30">
    <property type="entry name" value="Phytochelatin synthase, N-terminal domain"/>
    <property type="match status" value="1"/>
</dbReference>
<keyword evidence="4" id="KW-0479">Metal-binding</keyword>
<organism evidence="6 7">
    <name type="scientific">Cyanomargarita calcarea GSE-NOS-MK-12-04C</name>
    <dbReference type="NCBI Taxonomy" id="2839659"/>
    <lineage>
        <taxon>Bacteria</taxon>
        <taxon>Bacillati</taxon>
        <taxon>Cyanobacteriota</taxon>
        <taxon>Cyanophyceae</taxon>
        <taxon>Nostocales</taxon>
        <taxon>Cyanomargaritaceae</taxon>
        <taxon>Cyanomargarita</taxon>
    </lineage>
</organism>
<dbReference type="GO" id="GO:0010038">
    <property type="term" value="P:response to metal ion"/>
    <property type="evidence" value="ECO:0007669"/>
    <property type="project" value="InterPro"/>
</dbReference>
<feature type="domain" description="Peptidase C83" evidence="5">
    <location>
        <begin position="22"/>
        <end position="137"/>
    </location>
</feature>
<gene>
    <name evidence="6" type="ORF">KME60_24800</name>
</gene>
<dbReference type="EMBL" id="JAHHGZ010000032">
    <property type="protein sequence ID" value="MBW4670549.1"/>
    <property type="molecule type" value="Genomic_DNA"/>
</dbReference>
<evidence type="ECO:0000259" key="5">
    <source>
        <dbReference type="PROSITE" id="PS51443"/>
    </source>
</evidence>
<evidence type="ECO:0000256" key="4">
    <source>
        <dbReference type="ARBA" id="ARBA00022723"/>
    </source>
</evidence>
<dbReference type="GO" id="GO:0046872">
    <property type="term" value="F:metal ion binding"/>
    <property type="evidence" value="ECO:0007669"/>
    <property type="project" value="UniProtKB-KW"/>
</dbReference>
<dbReference type="GO" id="GO:0016756">
    <property type="term" value="F:glutathione gamma-glutamylcysteinyltransferase activity"/>
    <property type="evidence" value="ECO:0007669"/>
    <property type="project" value="UniProtKB-EC"/>
</dbReference>
<dbReference type="InterPro" id="IPR007719">
    <property type="entry name" value="PCS_N"/>
</dbReference>
<reference evidence="6" key="1">
    <citation type="submission" date="2021-05" db="EMBL/GenBank/DDBJ databases">
        <authorList>
            <person name="Pietrasiak N."/>
            <person name="Ward R."/>
            <person name="Stajich J.E."/>
            <person name="Kurbessoian T."/>
        </authorList>
    </citation>
    <scope>NUCLEOTIDE SEQUENCE</scope>
    <source>
        <strain evidence="6">GSE-NOS-MK-12-04C</strain>
    </source>
</reference>
<keyword evidence="3" id="KW-0808">Transferase</keyword>
<dbReference type="Proteomes" id="UP000729701">
    <property type="component" value="Unassembled WGS sequence"/>
</dbReference>
<dbReference type="EC" id="2.3.2.15" evidence="1"/>